<evidence type="ECO:0000313" key="2">
    <source>
        <dbReference type="Proteomes" id="UP000829447"/>
    </source>
</evidence>
<protein>
    <submittedName>
        <fullName evidence="1">Uncharacterized protein</fullName>
    </submittedName>
</protein>
<dbReference type="Proteomes" id="UP000829447">
    <property type="component" value="Linkage Group LG15"/>
</dbReference>
<dbReference type="EMBL" id="CM040468">
    <property type="protein sequence ID" value="MCI4386484.1"/>
    <property type="molecule type" value="Genomic_DNA"/>
</dbReference>
<comment type="caution">
    <text evidence="1">The sequence shown here is derived from an EMBL/GenBank/DDBJ whole genome shotgun (WGS) entry which is preliminary data.</text>
</comment>
<evidence type="ECO:0000313" key="1">
    <source>
        <dbReference type="EMBL" id="MCI4386484.1"/>
    </source>
</evidence>
<gene>
    <name evidence="1" type="ORF">PGIGA_G00062870</name>
</gene>
<proteinExistence type="predicted"/>
<accession>A0ACC5X554</accession>
<keyword evidence="2" id="KW-1185">Reference proteome</keyword>
<organism evidence="1 2">
    <name type="scientific">Pangasianodon gigas</name>
    <name type="common">Mekong giant catfish</name>
    <name type="synonym">Pangasius gigas</name>
    <dbReference type="NCBI Taxonomy" id="30993"/>
    <lineage>
        <taxon>Eukaryota</taxon>
        <taxon>Metazoa</taxon>
        <taxon>Chordata</taxon>
        <taxon>Craniata</taxon>
        <taxon>Vertebrata</taxon>
        <taxon>Euteleostomi</taxon>
        <taxon>Actinopterygii</taxon>
        <taxon>Neopterygii</taxon>
        <taxon>Teleostei</taxon>
        <taxon>Ostariophysi</taxon>
        <taxon>Siluriformes</taxon>
        <taxon>Pangasiidae</taxon>
        <taxon>Pangasianodon</taxon>
    </lineage>
</organism>
<name>A0ACC5X554_PANGG</name>
<reference evidence="1 2" key="1">
    <citation type="journal article" date="2022" name="bioRxiv">
        <title>An ancient truncated duplication of the anti-Mullerian hormone receptor type 2 gene is a potential conserved master sex determinant in the Pangasiidae catfish family.</title>
        <authorList>
            <person name="Wen M."/>
            <person name="Pan Q."/>
            <person name="Jouanno E."/>
            <person name="Montfort J."/>
            <person name="Zahm M."/>
            <person name="Cabau C."/>
            <person name="Klopp C."/>
            <person name="Iampietro C."/>
            <person name="Roques C."/>
            <person name="Bouchez O."/>
            <person name="Castinel A."/>
            <person name="Donnadieu C."/>
            <person name="Parrinello H."/>
            <person name="Poncet C."/>
            <person name="Belmonte E."/>
            <person name="Gautier V."/>
            <person name="Avarre J.-C."/>
            <person name="Dugue R."/>
            <person name="Gustiano R."/>
            <person name="Ha T.T.T."/>
            <person name="Campet M."/>
            <person name="Sriphairoj K."/>
            <person name="Ribolli J."/>
            <person name="de Almeida F.L."/>
            <person name="Desvignes T."/>
            <person name="Postlethwait J.H."/>
            <person name="Bucao C.F."/>
            <person name="Robinson-Rechavi M."/>
            <person name="Bobe J."/>
            <person name="Herpin A."/>
            <person name="Guiguen Y."/>
        </authorList>
    </citation>
    <scope>NUCLEOTIDE SEQUENCE [LARGE SCALE GENOMIC DNA]</scope>
    <source>
        <strain evidence="1">YG-Dec2019</strain>
    </source>
</reference>
<sequence length="110" mass="12034">MLPVRLVKSSGQMRGAPTIKPLRSPVVVAEGARITVKCEASGKPPLSYKWYKDGTILEKSKQVRIRDKKKNSKVQIANARLEDSGNYMCVVENDSGSSNSTSTVHVQSSK</sequence>